<organism evidence="12 13">
    <name type="scientific">Aphanomyces astaci</name>
    <name type="common">Crayfish plague agent</name>
    <dbReference type="NCBI Taxonomy" id="112090"/>
    <lineage>
        <taxon>Eukaryota</taxon>
        <taxon>Sar</taxon>
        <taxon>Stramenopiles</taxon>
        <taxon>Oomycota</taxon>
        <taxon>Saprolegniomycetes</taxon>
        <taxon>Saprolegniales</taxon>
        <taxon>Verrucalvaceae</taxon>
        <taxon>Aphanomyces</taxon>
    </lineage>
</organism>
<dbReference type="Gene3D" id="1.10.10.410">
    <property type="match status" value="1"/>
</dbReference>
<evidence type="ECO:0000256" key="7">
    <source>
        <dbReference type="ARBA" id="ARBA00024799"/>
    </source>
</evidence>
<dbReference type="NCBIfam" id="NF004012">
    <property type="entry name" value="PRK05477.1-2"/>
    <property type="match status" value="1"/>
</dbReference>
<dbReference type="GO" id="GO:0070681">
    <property type="term" value="P:glutaminyl-tRNAGln biosynthesis via transamidation"/>
    <property type="evidence" value="ECO:0007669"/>
    <property type="project" value="UniProtKB-UniRule"/>
</dbReference>
<comment type="caution">
    <text evidence="12">The sequence shown here is derived from an EMBL/GenBank/DDBJ whole genome shotgun (WGS) entry which is preliminary data.</text>
</comment>
<evidence type="ECO:0000256" key="3">
    <source>
        <dbReference type="ARBA" id="ARBA00022598"/>
    </source>
</evidence>
<keyword evidence="10" id="KW-0496">Mitochondrion</keyword>
<reference evidence="12" key="1">
    <citation type="submission" date="2018-07" db="EMBL/GenBank/DDBJ databases">
        <title>Annotation of Aphanomyces astaci genome assembly.</title>
        <authorList>
            <person name="Studholme D.J."/>
        </authorList>
    </citation>
    <scope>NUCLEOTIDE SEQUENCE [LARGE SCALE GENOMIC DNA]</scope>
    <source>
        <strain evidence="12">Pc</strain>
    </source>
</reference>
<dbReference type="FunFam" id="1.10.10.410:FF:000001">
    <property type="entry name" value="Aspartyl/glutamyl-tRNA(Asn/Gln) amidotransferase subunit B"/>
    <property type="match status" value="1"/>
</dbReference>
<dbReference type="GO" id="GO:0050567">
    <property type="term" value="F:glutaminyl-tRNA synthase (glutamine-hydrolyzing) activity"/>
    <property type="evidence" value="ECO:0007669"/>
    <property type="project" value="UniProtKB-UniRule"/>
</dbReference>
<dbReference type="PANTHER" id="PTHR11659">
    <property type="entry name" value="GLUTAMYL-TRNA GLN AMIDOTRANSFERASE SUBUNIT B MITOCHONDRIAL AND PROKARYOTIC PET112-RELATED"/>
    <property type="match status" value="1"/>
</dbReference>
<evidence type="ECO:0000256" key="6">
    <source>
        <dbReference type="ARBA" id="ARBA00022917"/>
    </source>
</evidence>
<keyword evidence="3 10" id="KW-0436">Ligase</keyword>
<evidence type="ECO:0000256" key="2">
    <source>
        <dbReference type="ARBA" id="ARBA00011123"/>
    </source>
</evidence>
<evidence type="ECO:0000256" key="9">
    <source>
        <dbReference type="ARBA" id="ARBA00047913"/>
    </source>
</evidence>
<accession>A0A425DK66</accession>
<keyword evidence="13" id="KW-1185">Reference proteome</keyword>
<dbReference type="GO" id="GO:0005739">
    <property type="term" value="C:mitochondrion"/>
    <property type="evidence" value="ECO:0007669"/>
    <property type="project" value="UniProtKB-SubCell"/>
</dbReference>
<dbReference type="InterPro" id="IPR017959">
    <property type="entry name" value="Asn/Gln-tRNA_amidoTrfase_suB/E"/>
</dbReference>
<dbReference type="HAMAP" id="MF_00121">
    <property type="entry name" value="GatB"/>
    <property type="match status" value="1"/>
</dbReference>
<protein>
    <recommendedName>
        <fullName evidence="10">Glutamyl-tRNA(Gln) amidotransferase subunit B, mitochondrial</fullName>
        <shortName evidence="10">Glu-AdT subunit B</shortName>
        <ecNumber evidence="10">6.3.5.-</ecNumber>
    </recommendedName>
</protein>
<dbReference type="NCBIfam" id="TIGR00133">
    <property type="entry name" value="gatB"/>
    <property type="match status" value="1"/>
</dbReference>
<evidence type="ECO:0000256" key="1">
    <source>
        <dbReference type="ARBA" id="ARBA00005306"/>
    </source>
</evidence>
<comment type="function">
    <text evidence="10">Allows the formation of correctly charged Gln-tRNA(Gln) through the transamidation of misacylated Glu-tRNA(Gln) in the mitochondria. The reaction takes place in the presence of glutamine and ATP through an activated gamma-phospho-Glu-tRNA(Gln).</text>
</comment>
<dbReference type="GO" id="GO:0032543">
    <property type="term" value="P:mitochondrial translation"/>
    <property type="evidence" value="ECO:0007669"/>
    <property type="project" value="UniProtKB-UniRule"/>
</dbReference>
<dbReference type="InterPro" id="IPR003789">
    <property type="entry name" value="Asn/Gln_tRNA_amidoTrase-B-like"/>
</dbReference>
<dbReference type="SUPFAM" id="SSF89095">
    <property type="entry name" value="GatB/YqeY motif"/>
    <property type="match status" value="1"/>
</dbReference>
<keyword evidence="4 10" id="KW-0547">Nucleotide-binding</keyword>
<evidence type="ECO:0000313" key="13">
    <source>
        <dbReference type="Proteomes" id="UP000284702"/>
    </source>
</evidence>
<comment type="subcellular location">
    <subcellularLocation>
        <location evidence="10">Mitochondrion</location>
    </subcellularLocation>
</comment>
<name>A0A425DK66_APHAT</name>
<dbReference type="AlphaFoldDB" id="A0A425DK66"/>
<comment type="catalytic activity">
    <reaction evidence="8">
        <text>L-aspartyl-tRNA(Asn) + L-glutamine + ATP + H2O = L-asparaginyl-tRNA(Asn) + L-glutamate + ADP + phosphate + 2 H(+)</text>
        <dbReference type="Rhea" id="RHEA:14513"/>
        <dbReference type="Rhea" id="RHEA-COMP:9674"/>
        <dbReference type="Rhea" id="RHEA-COMP:9677"/>
        <dbReference type="ChEBI" id="CHEBI:15377"/>
        <dbReference type="ChEBI" id="CHEBI:15378"/>
        <dbReference type="ChEBI" id="CHEBI:29985"/>
        <dbReference type="ChEBI" id="CHEBI:30616"/>
        <dbReference type="ChEBI" id="CHEBI:43474"/>
        <dbReference type="ChEBI" id="CHEBI:58359"/>
        <dbReference type="ChEBI" id="CHEBI:78515"/>
        <dbReference type="ChEBI" id="CHEBI:78516"/>
        <dbReference type="ChEBI" id="CHEBI:456216"/>
    </reaction>
</comment>
<comment type="function">
    <text evidence="7">Allows the formation of correctly charged Asn-tRNA(Asn) or Gln-tRNA(Gln) through the transamidation of misacylated Asp-tRNA(Asn) or Glu-tRNA(Gln) in organisms which lack either or both of asparaginyl-tRNA or glutaminyl-tRNA synthetases. The reaction takes place in the presence of glutamine and ATP through an activated phospho-Asp-tRNA(Asn) or phospho-Glu-tRNA(Gln).</text>
</comment>
<dbReference type="GO" id="GO:0030956">
    <property type="term" value="C:glutamyl-tRNA(Gln) amidotransferase complex"/>
    <property type="evidence" value="ECO:0007669"/>
    <property type="project" value="UniProtKB-UniRule"/>
</dbReference>
<dbReference type="SMART" id="SM00845">
    <property type="entry name" value="GatB_Yqey"/>
    <property type="match status" value="1"/>
</dbReference>
<evidence type="ECO:0000259" key="11">
    <source>
        <dbReference type="SMART" id="SM00845"/>
    </source>
</evidence>
<dbReference type="SUPFAM" id="SSF55931">
    <property type="entry name" value="Glutamine synthetase/guanido kinase"/>
    <property type="match status" value="1"/>
</dbReference>
<proteinExistence type="inferred from homology"/>
<dbReference type="EC" id="6.3.5.-" evidence="10"/>
<dbReference type="PANTHER" id="PTHR11659:SF0">
    <property type="entry name" value="GLUTAMYL-TRNA(GLN) AMIDOTRANSFERASE SUBUNIT B, MITOCHONDRIAL"/>
    <property type="match status" value="1"/>
</dbReference>
<dbReference type="Pfam" id="PF02637">
    <property type="entry name" value="GatB_Yqey"/>
    <property type="match status" value="1"/>
</dbReference>
<keyword evidence="5 10" id="KW-0067">ATP-binding</keyword>
<dbReference type="NCBIfam" id="NF004014">
    <property type="entry name" value="PRK05477.1-4"/>
    <property type="match status" value="1"/>
</dbReference>
<dbReference type="InterPro" id="IPR014746">
    <property type="entry name" value="Gln_synth/guanido_kin_cat_dom"/>
</dbReference>
<dbReference type="GO" id="GO:0050566">
    <property type="term" value="F:asparaginyl-tRNA synthase (glutamine-hydrolyzing) activity"/>
    <property type="evidence" value="ECO:0007669"/>
    <property type="project" value="RHEA"/>
</dbReference>
<comment type="subunit">
    <text evidence="10">Subunit of the heterotrimeric GatCAB amidotransferase (AdT) complex, composed of A, B and C subunits.</text>
</comment>
<evidence type="ECO:0000256" key="10">
    <source>
        <dbReference type="HAMAP-Rule" id="MF_03147"/>
    </source>
</evidence>
<evidence type="ECO:0000256" key="5">
    <source>
        <dbReference type="ARBA" id="ARBA00022840"/>
    </source>
</evidence>
<dbReference type="InterPro" id="IPR006075">
    <property type="entry name" value="Asn/Gln-tRNA_Trfase_suB/E_cat"/>
</dbReference>
<dbReference type="InterPro" id="IPR042114">
    <property type="entry name" value="GatB_C_1"/>
</dbReference>
<gene>
    <name evidence="12" type="ORF">B5M09_005325</name>
</gene>
<comment type="catalytic activity">
    <reaction evidence="9 10">
        <text>L-glutamyl-tRNA(Gln) + L-glutamine + ATP + H2O = L-glutaminyl-tRNA(Gln) + L-glutamate + ADP + phosphate + H(+)</text>
        <dbReference type="Rhea" id="RHEA:17521"/>
        <dbReference type="Rhea" id="RHEA-COMP:9681"/>
        <dbReference type="Rhea" id="RHEA-COMP:9684"/>
        <dbReference type="ChEBI" id="CHEBI:15377"/>
        <dbReference type="ChEBI" id="CHEBI:15378"/>
        <dbReference type="ChEBI" id="CHEBI:29985"/>
        <dbReference type="ChEBI" id="CHEBI:30616"/>
        <dbReference type="ChEBI" id="CHEBI:43474"/>
        <dbReference type="ChEBI" id="CHEBI:58359"/>
        <dbReference type="ChEBI" id="CHEBI:78520"/>
        <dbReference type="ChEBI" id="CHEBI:78521"/>
        <dbReference type="ChEBI" id="CHEBI:456216"/>
    </reaction>
</comment>
<dbReference type="Proteomes" id="UP000284702">
    <property type="component" value="Unassembled WGS sequence"/>
</dbReference>
<evidence type="ECO:0000313" key="12">
    <source>
        <dbReference type="EMBL" id="RQM29681.1"/>
    </source>
</evidence>
<dbReference type="EMBL" id="MZMZ02001216">
    <property type="protein sequence ID" value="RQM29681.1"/>
    <property type="molecule type" value="Genomic_DNA"/>
</dbReference>
<dbReference type="Pfam" id="PF02934">
    <property type="entry name" value="GatB_N"/>
    <property type="match status" value="1"/>
</dbReference>
<dbReference type="InterPro" id="IPR018027">
    <property type="entry name" value="Asn/Gln_amidotransferase"/>
</dbReference>
<feature type="domain" description="Asn/Gln amidotransferase" evidence="11">
    <location>
        <begin position="324"/>
        <end position="473"/>
    </location>
</feature>
<dbReference type="VEuPathDB" id="FungiDB:H257_16321"/>
<keyword evidence="6 10" id="KW-0648">Protein biosynthesis</keyword>
<evidence type="ECO:0000256" key="4">
    <source>
        <dbReference type="ARBA" id="ARBA00022741"/>
    </source>
</evidence>
<sequence length="475" mass="52895">MSLAKWEVCIGLEIHAQILSASKLFSGSSAASKSAAFLPNSRVSFFDAAMPGTLPSLNRSCVAQAVRTAHALQSDRKTRPRNSSQVHFVSEHSSSSLLHAAADANEWVEKQVRINRIQIEQDSGKSLHTLDATHVDLNRAGTGLMEIVFEPDLRSAAEAGQVLREVQHLLRHIGTCDGNMEDGSMRCDLNVSVRPKAAEEHPFGERVEVKNMNSIRHLMRAVEFEMERQVRHIEATGLPIEKETRTFDAATGMTRRMRSKEGAKDYRFFPEPDLPPLVISARFVDDAKASLPELPDQMKARLGRDYGLSAYESAILVHTPHAVAYFEEVATGRPHRLASNWVLNELFSLLKATNTDIRESPVSPSRLGEMLDLIVEETISGKIAKLIQHMYYEDTTGRPVDIVERNGWKLITDDETLRAYCRNVVTNPNNAKNVAAFQSGKAQLFGYFVGQVMKDSQGRVHPEKVNAILRAMLEA</sequence>
<evidence type="ECO:0000256" key="8">
    <source>
        <dbReference type="ARBA" id="ARBA00047380"/>
    </source>
</evidence>
<comment type="subunit">
    <text evidence="2">Heterotrimer of A, B and C subunits.</text>
</comment>
<dbReference type="Gene3D" id="1.10.150.380">
    <property type="entry name" value="GatB domain, N-terminal subdomain"/>
    <property type="match status" value="1"/>
</dbReference>
<comment type="similarity">
    <text evidence="1 10">Belongs to the GatB/GatE family. GatB subfamily.</text>
</comment>
<dbReference type="InterPro" id="IPR023168">
    <property type="entry name" value="GatB_Yqey_C_2"/>
</dbReference>
<dbReference type="GO" id="GO:0005524">
    <property type="term" value="F:ATP binding"/>
    <property type="evidence" value="ECO:0007669"/>
    <property type="project" value="UniProtKB-KW"/>
</dbReference>
<dbReference type="InterPro" id="IPR004413">
    <property type="entry name" value="GatB"/>
</dbReference>